<dbReference type="PROSITE" id="PS51829">
    <property type="entry name" value="P_HOMO_B"/>
    <property type="match status" value="1"/>
</dbReference>
<dbReference type="InterPro" id="IPR050991">
    <property type="entry name" value="ECM_Regulatory_Proteins"/>
</dbReference>
<keyword evidence="4" id="KW-0677">Repeat</keyword>
<dbReference type="PRINTS" id="PR00861">
    <property type="entry name" value="ALYTICPTASE"/>
</dbReference>
<accession>A0A1C4ZCP8</accession>
<keyword evidence="10" id="KW-0624">Polysaccharide degradation</keyword>
<dbReference type="Gene3D" id="2.60.120.260">
    <property type="entry name" value="Galactose-binding domain-like"/>
    <property type="match status" value="1"/>
</dbReference>
<gene>
    <name evidence="14" type="ORF">GA0070215_11647</name>
</gene>
<evidence type="ECO:0000313" key="14">
    <source>
        <dbReference type="EMBL" id="SCF30762.1"/>
    </source>
</evidence>
<dbReference type="SMART" id="SM00060">
    <property type="entry name" value="FN3"/>
    <property type="match status" value="1"/>
</dbReference>
<dbReference type="GO" id="GO:0005576">
    <property type="term" value="C:extracellular region"/>
    <property type="evidence" value="ECO:0007669"/>
    <property type="project" value="InterPro"/>
</dbReference>
<evidence type="ECO:0000256" key="6">
    <source>
        <dbReference type="ARBA" id="ARBA00022825"/>
    </source>
</evidence>
<dbReference type="GO" id="GO:0016798">
    <property type="term" value="F:hydrolase activity, acting on glycosyl bonds"/>
    <property type="evidence" value="ECO:0007669"/>
    <property type="project" value="UniProtKB-KW"/>
</dbReference>
<feature type="domain" description="P/Homo B" evidence="13">
    <location>
        <begin position="472"/>
        <end position="595"/>
    </location>
</feature>
<dbReference type="PANTHER" id="PTHR46708:SF2">
    <property type="entry name" value="FIBRONECTIN TYPE-III DOMAIN-CONTAINING PROTEIN"/>
    <property type="match status" value="1"/>
</dbReference>
<dbReference type="SUPFAM" id="SSF50494">
    <property type="entry name" value="Trypsin-like serine proteases"/>
    <property type="match status" value="1"/>
</dbReference>
<dbReference type="InterPro" id="IPR018114">
    <property type="entry name" value="TRYPSIN_HIS"/>
</dbReference>
<dbReference type="GO" id="GO:0004252">
    <property type="term" value="F:serine-type endopeptidase activity"/>
    <property type="evidence" value="ECO:0007669"/>
    <property type="project" value="InterPro"/>
</dbReference>
<reference evidence="15" key="1">
    <citation type="submission" date="2016-06" db="EMBL/GenBank/DDBJ databases">
        <authorList>
            <person name="Varghese N."/>
        </authorList>
    </citation>
    <scope>NUCLEOTIDE SEQUENCE [LARGE SCALE GENOMIC DNA]</scope>
    <source>
        <strain evidence="15">DSM 45555</strain>
    </source>
</reference>
<dbReference type="Gene3D" id="2.60.40.10">
    <property type="entry name" value="Immunoglobulins"/>
    <property type="match status" value="1"/>
</dbReference>
<comment type="similarity">
    <text evidence="1">Belongs to the peptidase S1 family.</text>
</comment>
<dbReference type="EMBL" id="FMCV01000016">
    <property type="protein sequence ID" value="SCF30762.1"/>
    <property type="molecule type" value="Genomic_DNA"/>
</dbReference>
<keyword evidence="7" id="KW-0865">Zymogen</keyword>
<keyword evidence="9" id="KW-0326">Glycosidase</keyword>
<dbReference type="CDD" id="cd00063">
    <property type="entry name" value="FN3"/>
    <property type="match status" value="1"/>
</dbReference>
<evidence type="ECO:0000256" key="4">
    <source>
        <dbReference type="ARBA" id="ARBA00022737"/>
    </source>
</evidence>
<keyword evidence="2" id="KW-0645">Protease</keyword>
<dbReference type="AlphaFoldDB" id="A0A1C4ZCP8"/>
<dbReference type="SUPFAM" id="SSF49265">
    <property type="entry name" value="Fibronectin type III"/>
    <property type="match status" value="1"/>
</dbReference>
<dbReference type="Proteomes" id="UP000198551">
    <property type="component" value="Unassembled WGS sequence"/>
</dbReference>
<dbReference type="InterPro" id="IPR001316">
    <property type="entry name" value="Pept_S1A_streptogrisin"/>
</dbReference>
<dbReference type="PROSITE" id="PS50853">
    <property type="entry name" value="FN3"/>
    <property type="match status" value="1"/>
</dbReference>
<evidence type="ECO:0000256" key="8">
    <source>
        <dbReference type="ARBA" id="ARBA00023157"/>
    </source>
</evidence>
<evidence type="ECO:0000256" key="3">
    <source>
        <dbReference type="ARBA" id="ARBA00022729"/>
    </source>
</evidence>
<keyword evidence="3 11" id="KW-0732">Signal</keyword>
<dbReference type="PANTHER" id="PTHR46708">
    <property type="entry name" value="TENASCIN"/>
    <property type="match status" value="1"/>
</dbReference>
<dbReference type="SUPFAM" id="SSF49785">
    <property type="entry name" value="Galactose-binding domain-like"/>
    <property type="match status" value="1"/>
</dbReference>
<keyword evidence="5" id="KW-0378">Hydrolase</keyword>
<dbReference type="InterPro" id="IPR036116">
    <property type="entry name" value="FN3_sf"/>
</dbReference>
<dbReference type="InterPro" id="IPR002884">
    <property type="entry name" value="P_dom"/>
</dbReference>
<dbReference type="InterPro" id="IPR008979">
    <property type="entry name" value="Galactose-bd-like_sf"/>
</dbReference>
<dbReference type="InterPro" id="IPR043504">
    <property type="entry name" value="Peptidase_S1_PA_chymotrypsin"/>
</dbReference>
<dbReference type="PROSITE" id="PS00135">
    <property type="entry name" value="TRYPSIN_SER"/>
    <property type="match status" value="1"/>
</dbReference>
<dbReference type="GO" id="GO:0006508">
    <property type="term" value="P:proteolysis"/>
    <property type="evidence" value="ECO:0007669"/>
    <property type="project" value="UniProtKB-KW"/>
</dbReference>
<organism evidence="14 15">
    <name type="scientific">Micromonospora marina</name>
    <dbReference type="NCBI Taxonomy" id="307120"/>
    <lineage>
        <taxon>Bacteria</taxon>
        <taxon>Bacillati</taxon>
        <taxon>Actinomycetota</taxon>
        <taxon>Actinomycetes</taxon>
        <taxon>Micromonosporales</taxon>
        <taxon>Micromonosporaceae</taxon>
        <taxon>Micromonospora</taxon>
    </lineage>
</organism>
<dbReference type="RefSeq" id="WP_244167047.1">
    <property type="nucleotide sequence ID" value="NZ_FMCV01000016.1"/>
</dbReference>
<dbReference type="InterPro" id="IPR003961">
    <property type="entry name" value="FN3_dom"/>
</dbReference>
<evidence type="ECO:0000256" key="9">
    <source>
        <dbReference type="ARBA" id="ARBA00023295"/>
    </source>
</evidence>
<protein>
    <submittedName>
        <fullName evidence="14">Streptogrisin C</fullName>
    </submittedName>
</protein>
<keyword evidence="15" id="KW-1185">Reference proteome</keyword>
<evidence type="ECO:0000313" key="15">
    <source>
        <dbReference type="Proteomes" id="UP000198551"/>
    </source>
</evidence>
<evidence type="ECO:0000259" key="13">
    <source>
        <dbReference type="PROSITE" id="PS51829"/>
    </source>
</evidence>
<evidence type="ECO:0000256" key="10">
    <source>
        <dbReference type="ARBA" id="ARBA00023326"/>
    </source>
</evidence>
<dbReference type="InterPro" id="IPR004236">
    <property type="entry name" value="Pept_S1_alpha_lytic"/>
</dbReference>
<evidence type="ECO:0000256" key="5">
    <source>
        <dbReference type="ARBA" id="ARBA00022801"/>
    </source>
</evidence>
<proteinExistence type="inferred from homology"/>
<dbReference type="Gene3D" id="3.30.300.50">
    <property type="match status" value="2"/>
</dbReference>
<dbReference type="Pfam" id="PF00041">
    <property type="entry name" value="fn3"/>
    <property type="match status" value="1"/>
</dbReference>
<dbReference type="CDD" id="cd21112">
    <property type="entry name" value="alphaLP-like"/>
    <property type="match status" value="1"/>
</dbReference>
<keyword evidence="8" id="KW-1015">Disulfide bond</keyword>
<dbReference type="Pfam" id="PF02983">
    <property type="entry name" value="Pro_Al_protease"/>
    <property type="match status" value="1"/>
</dbReference>
<dbReference type="Gene3D" id="2.40.10.10">
    <property type="entry name" value="Trypsin-like serine proteases"/>
    <property type="match status" value="2"/>
</dbReference>
<dbReference type="InterPro" id="IPR009003">
    <property type="entry name" value="Peptidase_S1_PA"/>
</dbReference>
<dbReference type="Pfam" id="PF01483">
    <property type="entry name" value="P_proprotein"/>
    <property type="match status" value="1"/>
</dbReference>
<feature type="domain" description="Fibronectin type-III" evidence="12">
    <location>
        <begin position="393"/>
        <end position="478"/>
    </location>
</feature>
<dbReference type="InterPro" id="IPR013783">
    <property type="entry name" value="Ig-like_fold"/>
</dbReference>
<keyword evidence="6" id="KW-0720">Serine protease</keyword>
<dbReference type="PROSITE" id="PS00134">
    <property type="entry name" value="TRYPSIN_HIS"/>
    <property type="match status" value="1"/>
</dbReference>
<sequence>MRRRSVPVIAVLALGIAGLSAPAAAAADDDLIASISRDLKMSRAEARTALAKQDAAQRTVERLPERGAGVWLDAKSGAVVVAVTDPAAATRIRAAGAEPRMVSRSRADLDRLVGKIGDLADNVPGVIGWGVDPEGNDVLVRVDTTRTTAATHAFLVRAKALGVRVRESAGSPSPQGGEIRPGNPWFPGTLGNCSVGFPAVDGSGGKHFLTAGHCTTQPNQPAYGAAGQQNRIGTSNTGGTRSVFSREGDMGVVAVTEPAWALSASVNTYGSAPVTVTGSTEPLVNQIVCHSGVTTGWQCGRVTSVNQTINYASGPIDGVSFTTACSLPGDSGGAWLAGTRAVGLHSGGYSSCSPGNLPDQSLFQPVNEALRKWNLTLYTGGGGGGGDTQAPSVPGNLRTTGVTSTSVSLAWNASTDNVGVTGYDVYRGATLATSTAGTTATLTGLTPATSYQITVRARDAAGNVSAASGSLTVRTADGTGGARTFANDTNFPIQDYQSLYSPVSSTATGATTSSVRVEVTAQHTCVEDLDIYLLSPSGRWYALHQYGGYVCHPFPGTATYTVPVSGEQAGGTWNLWIRDSGYGDTGYLDRWSITL</sequence>
<keyword evidence="10" id="KW-0119">Carbohydrate metabolism</keyword>
<evidence type="ECO:0000259" key="12">
    <source>
        <dbReference type="PROSITE" id="PS50853"/>
    </source>
</evidence>
<evidence type="ECO:0000256" key="7">
    <source>
        <dbReference type="ARBA" id="ARBA00023145"/>
    </source>
</evidence>
<evidence type="ECO:0000256" key="1">
    <source>
        <dbReference type="ARBA" id="ARBA00007664"/>
    </source>
</evidence>
<evidence type="ECO:0000256" key="11">
    <source>
        <dbReference type="SAM" id="SignalP"/>
    </source>
</evidence>
<feature type="chain" id="PRO_5039552405" evidence="11">
    <location>
        <begin position="26"/>
        <end position="595"/>
    </location>
</feature>
<name>A0A1C4ZCP8_9ACTN</name>
<dbReference type="GO" id="GO:0000272">
    <property type="term" value="P:polysaccharide catabolic process"/>
    <property type="evidence" value="ECO:0007669"/>
    <property type="project" value="UniProtKB-KW"/>
</dbReference>
<dbReference type="InterPro" id="IPR033116">
    <property type="entry name" value="TRYPSIN_SER"/>
</dbReference>
<dbReference type="InterPro" id="IPR035070">
    <property type="entry name" value="Streptogrisin_prodomain"/>
</dbReference>
<evidence type="ECO:0000256" key="2">
    <source>
        <dbReference type="ARBA" id="ARBA00022670"/>
    </source>
</evidence>
<feature type="signal peptide" evidence="11">
    <location>
        <begin position="1"/>
        <end position="25"/>
    </location>
</feature>